<sequence length="222" mass="24769">MKRGNLRTIANAHGIIKYERKTQKCIDDLPTLSRVKFTQKADIQAGTQRRQHMPPAEQLEQPGSRQAHHVARGVQAGACLRVELPERIRDHQHADGVFEPTQEPQSPRCGLPPHHQVHRPRGHHQEHAAESVHVVQDVARRQVHGRRAHGGGSGHHRRCPAARPAAPQQRASDHQHGPFISVQRGVLQRGVEHKREDAEGLQGDGEKVGADPRGGGWPRCRH</sequence>
<feature type="compositionally biased region" description="Gly residues" evidence="1">
    <location>
        <begin position="212"/>
        <end position="222"/>
    </location>
</feature>
<dbReference type="Proteomes" id="UP000076874">
    <property type="component" value="Unassembled WGS sequence"/>
</dbReference>
<evidence type="ECO:0000256" key="1">
    <source>
        <dbReference type="SAM" id="MobiDB-lite"/>
    </source>
</evidence>
<comment type="caution">
    <text evidence="2">The sequence shown here is derived from an EMBL/GenBank/DDBJ whole genome shotgun (WGS) entry which is preliminary data.</text>
</comment>
<feature type="compositionally biased region" description="Basic and acidic residues" evidence="1">
    <location>
        <begin position="190"/>
        <end position="210"/>
    </location>
</feature>
<feature type="region of interest" description="Disordered" evidence="1">
    <location>
        <begin position="146"/>
        <end position="177"/>
    </location>
</feature>
<dbReference type="EMBL" id="AZHD01000017">
    <property type="protein sequence ID" value="OAA56159.1"/>
    <property type="molecule type" value="Genomic_DNA"/>
</dbReference>
<proteinExistence type="predicted"/>
<accession>A0A167P0P5</accession>
<evidence type="ECO:0000313" key="2">
    <source>
        <dbReference type="EMBL" id="OAA56159.1"/>
    </source>
</evidence>
<gene>
    <name evidence="2" type="ORF">SPI_07770</name>
</gene>
<dbReference type="AlphaFoldDB" id="A0A167P0P5"/>
<organism evidence="2 3">
    <name type="scientific">Niveomyces insectorum RCEF 264</name>
    <dbReference type="NCBI Taxonomy" id="1081102"/>
    <lineage>
        <taxon>Eukaryota</taxon>
        <taxon>Fungi</taxon>
        <taxon>Dikarya</taxon>
        <taxon>Ascomycota</taxon>
        <taxon>Pezizomycotina</taxon>
        <taxon>Sordariomycetes</taxon>
        <taxon>Hypocreomycetidae</taxon>
        <taxon>Hypocreales</taxon>
        <taxon>Cordycipitaceae</taxon>
        <taxon>Niveomyces</taxon>
    </lineage>
</organism>
<name>A0A167P0P5_9HYPO</name>
<evidence type="ECO:0000313" key="3">
    <source>
        <dbReference type="Proteomes" id="UP000076874"/>
    </source>
</evidence>
<protein>
    <submittedName>
        <fullName evidence="2">Uncharacterized protein</fullName>
    </submittedName>
</protein>
<feature type="compositionally biased region" description="Low complexity" evidence="1">
    <location>
        <begin position="161"/>
        <end position="170"/>
    </location>
</feature>
<keyword evidence="3" id="KW-1185">Reference proteome</keyword>
<reference evidence="2 3" key="1">
    <citation type="journal article" date="2016" name="Genome Biol. Evol.">
        <title>Divergent and convergent evolution of fungal pathogenicity.</title>
        <authorList>
            <person name="Shang Y."/>
            <person name="Xiao G."/>
            <person name="Zheng P."/>
            <person name="Cen K."/>
            <person name="Zhan S."/>
            <person name="Wang C."/>
        </authorList>
    </citation>
    <scope>NUCLEOTIDE SEQUENCE [LARGE SCALE GENOMIC DNA]</scope>
    <source>
        <strain evidence="2 3">RCEF 264</strain>
    </source>
</reference>
<feature type="region of interest" description="Disordered" evidence="1">
    <location>
        <begin position="189"/>
        <end position="222"/>
    </location>
</feature>
<feature type="compositionally biased region" description="Basic residues" evidence="1">
    <location>
        <begin position="146"/>
        <end position="160"/>
    </location>
</feature>